<keyword evidence="3 6" id="KW-0694">RNA-binding</keyword>
<evidence type="ECO:0000256" key="3">
    <source>
        <dbReference type="ARBA" id="ARBA00022884"/>
    </source>
</evidence>
<dbReference type="InterPro" id="IPR012340">
    <property type="entry name" value="NA-bd_OB-fold"/>
</dbReference>
<dbReference type="PRINTS" id="PR00973">
    <property type="entry name" value="RIBOSOMALS17"/>
</dbReference>
<feature type="compositionally biased region" description="Low complexity" evidence="8">
    <location>
        <begin position="1"/>
        <end position="10"/>
    </location>
</feature>
<dbReference type="Proteomes" id="UP000280296">
    <property type="component" value="Unassembled WGS sequence"/>
</dbReference>
<dbReference type="PANTHER" id="PTHR10744">
    <property type="entry name" value="40S RIBOSOMAL PROTEIN S11 FAMILY MEMBER"/>
    <property type="match status" value="1"/>
</dbReference>
<dbReference type="SUPFAM" id="SSF50249">
    <property type="entry name" value="Nucleic acid-binding proteins"/>
    <property type="match status" value="1"/>
</dbReference>
<evidence type="ECO:0000256" key="2">
    <source>
        <dbReference type="ARBA" id="ARBA00022730"/>
    </source>
</evidence>
<protein>
    <recommendedName>
        <fullName evidence="6">Small ribosomal subunit protein uS17</fullName>
    </recommendedName>
</protein>
<evidence type="ECO:0000313" key="9">
    <source>
        <dbReference type="EMBL" id="RUL85404.1"/>
    </source>
</evidence>
<dbReference type="PANTHER" id="PTHR10744:SF1">
    <property type="entry name" value="SMALL RIBOSOMAL SUBUNIT PROTEIN US17M"/>
    <property type="match status" value="1"/>
</dbReference>
<evidence type="ECO:0000256" key="6">
    <source>
        <dbReference type="HAMAP-Rule" id="MF_01345"/>
    </source>
</evidence>
<evidence type="ECO:0000256" key="5">
    <source>
        <dbReference type="ARBA" id="ARBA00023274"/>
    </source>
</evidence>
<sequence length="124" mass="14204">MSQPTPTNPAKTPPTPRPRGRRKVEIGSVTSDKMDKTRRVEVSRLVPHPKYGKYMKRRTICYVHDERNETRVGDLVEIMETRPLSKQKRWRLVRILRKAPAHEEADARIAAAEGQAQSDPPPAE</sequence>
<dbReference type="CDD" id="cd00364">
    <property type="entry name" value="Ribosomal_uS17"/>
    <property type="match status" value="1"/>
</dbReference>
<dbReference type="Gene3D" id="2.40.50.140">
    <property type="entry name" value="Nucleic acid-binding proteins"/>
    <property type="match status" value="1"/>
</dbReference>
<feature type="region of interest" description="Disordered" evidence="8">
    <location>
        <begin position="1"/>
        <end position="38"/>
    </location>
</feature>
<dbReference type="Pfam" id="PF00366">
    <property type="entry name" value="Ribosomal_S17"/>
    <property type="match status" value="1"/>
</dbReference>
<dbReference type="NCBIfam" id="TIGR03635">
    <property type="entry name" value="uS17_bact"/>
    <property type="match status" value="1"/>
</dbReference>
<comment type="caution">
    <text evidence="9">The sequence shown here is derived from an EMBL/GenBank/DDBJ whole genome shotgun (WGS) entry which is preliminary data.</text>
</comment>
<dbReference type="GO" id="GO:0003735">
    <property type="term" value="F:structural constituent of ribosome"/>
    <property type="evidence" value="ECO:0007669"/>
    <property type="project" value="UniProtKB-UniRule"/>
</dbReference>
<proteinExistence type="inferred from homology"/>
<dbReference type="InterPro" id="IPR019979">
    <property type="entry name" value="Ribosomal_uS17_CS"/>
</dbReference>
<dbReference type="GO" id="GO:0019843">
    <property type="term" value="F:rRNA binding"/>
    <property type="evidence" value="ECO:0007669"/>
    <property type="project" value="UniProtKB-UniRule"/>
</dbReference>
<dbReference type="OrthoDB" id="9811714at2"/>
<dbReference type="PROSITE" id="PS00056">
    <property type="entry name" value="RIBOSOMAL_S17"/>
    <property type="match status" value="1"/>
</dbReference>
<dbReference type="InterPro" id="IPR000266">
    <property type="entry name" value="Ribosomal_uS17"/>
</dbReference>
<name>A0A432MG18_9BACT</name>
<keyword evidence="10" id="KW-1185">Reference proteome</keyword>
<reference evidence="9 10" key="1">
    <citation type="submission" date="2018-12" db="EMBL/GenBank/DDBJ databases">
        <authorList>
            <person name="Toschakov S.V."/>
        </authorList>
    </citation>
    <scope>NUCLEOTIDE SEQUENCE [LARGE SCALE GENOMIC DNA]</scope>
    <source>
        <strain evidence="9 10">GM2012</strain>
    </source>
</reference>
<evidence type="ECO:0000256" key="1">
    <source>
        <dbReference type="ARBA" id="ARBA00010254"/>
    </source>
</evidence>
<dbReference type="HAMAP" id="MF_01345_B">
    <property type="entry name" value="Ribosomal_uS17_B"/>
    <property type="match status" value="1"/>
</dbReference>
<feature type="region of interest" description="Disordered" evidence="8">
    <location>
        <begin position="101"/>
        <end position="124"/>
    </location>
</feature>
<evidence type="ECO:0000313" key="10">
    <source>
        <dbReference type="Proteomes" id="UP000280296"/>
    </source>
</evidence>
<keyword evidence="4 6" id="KW-0689">Ribosomal protein</keyword>
<evidence type="ECO:0000256" key="4">
    <source>
        <dbReference type="ARBA" id="ARBA00022980"/>
    </source>
</evidence>
<dbReference type="NCBIfam" id="NF004123">
    <property type="entry name" value="PRK05610.1"/>
    <property type="match status" value="1"/>
</dbReference>
<dbReference type="EMBL" id="RYZH01000040">
    <property type="protein sequence ID" value="RUL85404.1"/>
    <property type="molecule type" value="Genomic_DNA"/>
</dbReference>
<evidence type="ECO:0000256" key="7">
    <source>
        <dbReference type="RuleBase" id="RU003872"/>
    </source>
</evidence>
<dbReference type="InterPro" id="IPR019984">
    <property type="entry name" value="Ribosomal_uS17_bact/chlr"/>
</dbReference>
<evidence type="ECO:0000256" key="8">
    <source>
        <dbReference type="SAM" id="MobiDB-lite"/>
    </source>
</evidence>
<dbReference type="AlphaFoldDB" id="A0A432MG18"/>
<gene>
    <name evidence="6 9" type="primary">rpsQ</name>
    <name evidence="9" type="ORF">TsocGM_18695</name>
</gene>
<comment type="function">
    <text evidence="6">One of the primary rRNA binding proteins, it binds specifically to the 5'-end of 16S ribosomal RNA.</text>
</comment>
<organism evidence="9 10">
    <name type="scientific">Tautonia sociabilis</name>
    <dbReference type="NCBI Taxonomy" id="2080755"/>
    <lineage>
        <taxon>Bacteria</taxon>
        <taxon>Pseudomonadati</taxon>
        <taxon>Planctomycetota</taxon>
        <taxon>Planctomycetia</taxon>
        <taxon>Isosphaerales</taxon>
        <taxon>Isosphaeraceae</taxon>
        <taxon>Tautonia</taxon>
    </lineage>
</organism>
<keyword evidence="5 6" id="KW-0687">Ribonucleoprotein</keyword>
<keyword evidence="2 6" id="KW-0699">rRNA-binding</keyword>
<reference evidence="9 10" key="2">
    <citation type="submission" date="2019-01" db="EMBL/GenBank/DDBJ databases">
        <title>Tautonia sociabilis, a novel thermotolerant planctomycete of Isosphaeraceae family, isolated from a 4000 m deep subterranean habitat.</title>
        <authorList>
            <person name="Kovaleva O.L."/>
            <person name="Elcheninov A.G."/>
            <person name="Van Heerden E."/>
            <person name="Toshchakov S.V."/>
            <person name="Novikov A."/>
            <person name="Bonch-Osmolovskaya E.A."/>
            <person name="Kublanov I.V."/>
        </authorList>
    </citation>
    <scope>NUCLEOTIDE SEQUENCE [LARGE SCALE GENOMIC DNA]</scope>
    <source>
        <strain evidence="9 10">GM2012</strain>
    </source>
</reference>
<accession>A0A432MG18</accession>
<dbReference type="GO" id="GO:0022627">
    <property type="term" value="C:cytosolic small ribosomal subunit"/>
    <property type="evidence" value="ECO:0007669"/>
    <property type="project" value="UniProtKB-UniRule"/>
</dbReference>
<comment type="similarity">
    <text evidence="1 6 7">Belongs to the universal ribosomal protein uS17 family.</text>
</comment>
<comment type="subunit">
    <text evidence="6">Part of the 30S ribosomal subunit.</text>
</comment>
<dbReference type="GO" id="GO:0006412">
    <property type="term" value="P:translation"/>
    <property type="evidence" value="ECO:0007669"/>
    <property type="project" value="UniProtKB-UniRule"/>
</dbReference>